<dbReference type="VEuPathDB" id="GiardiaDB:GL50803_14906"/>
<evidence type="ECO:0000313" key="2">
    <source>
        <dbReference type="Proteomes" id="UP000001548"/>
    </source>
</evidence>
<reference evidence="1 2" key="1">
    <citation type="journal article" date="2007" name="Science">
        <title>Genomic minimalism in the early diverging intestinal parasite Giardia lamblia.</title>
        <authorList>
            <person name="Morrison H.G."/>
            <person name="McArthur A.G."/>
            <person name="Gillin F.D."/>
            <person name="Aley S.B."/>
            <person name="Adam R.D."/>
            <person name="Olsen G.J."/>
            <person name="Best A.A."/>
            <person name="Cande W.Z."/>
            <person name="Chen F."/>
            <person name="Cipriano M.J."/>
            <person name="Davids B.J."/>
            <person name="Dawson S.C."/>
            <person name="Elmendorf H.G."/>
            <person name="Hehl A.B."/>
            <person name="Holder M.E."/>
            <person name="Huse S.M."/>
            <person name="Kim U.U."/>
            <person name="Lasek-Nesselquist E."/>
            <person name="Manning G."/>
            <person name="Nigam A."/>
            <person name="Nixon J.E."/>
            <person name="Palm D."/>
            <person name="Passamaneck N.E."/>
            <person name="Prabhu A."/>
            <person name="Reich C.I."/>
            <person name="Reiner D.S."/>
            <person name="Samuelson J."/>
            <person name="Svard S.G."/>
            <person name="Sogin M.L."/>
        </authorList>
    </citation>
    <scope>NUCLEOTIDE SEQUENCE [LARGE SCALE GENOMIC DNA]</scope>
    <source>
        <strain evidence="1 2">WB C6</strain>
    </source>
</reference>
<protein>
    <submittedName>
        <fullName evidence="1">Uncharacterized protein</fullName>
    </submittedName>
</protein>
<dbReference type="HOGENOM" id="CLU_571686_0_0_1"/>
<evidence type="ECO:0000313" key="1">
    <source>
        <dbReference type="EMBL" id="KAE8305671.1"/>
    </source>
</evidence>
<gene>
    <name evidence="1" type="ORF">GL50803_0014906</name>
</gene>
<keyword evidence="2" id="KW-1185">Reference proteome</keyword>
<dbReference type="Proteomes" id="UP000001548">
    <property type="component" value="Unassembled WGS sequence"/>
</dbReference>
<organism evidence="1 2">
    <name type="scientific">Giardia intestinalis (strain ATCC 50803 / WB clone C6)</name>
    <name type="common">Giardia lamblia</name>
    <dbReference type="NCBI Taxonomy" id="184922"/>
    <lineage>
        <taxon>Eukaryota</taxon>
        <taxon>Metamonada</taxon>
        <taxon>Diplomonadida</taxon>
        <taxon>Hexamitidae</taxon>
        <taxon>Giardiinae</taxon>
        <taxon>Giardia</taxon>
    </lineage>
</organism>
<dbReference type="EMBL" id="AACB03000001">
    <property type="protein sequence ID" value="KAE8305671.1"/>
    <property type="molecule type" value="Genomic_DNA"/>
</dbReference>
<sequence length="478" mass="51841">MMLEDRYYHSPRTQLTPLVRSVQNSLDVRDKSVSGTDDDMEPTAIAPTLGAPGSSRVVSKTPPISAACYVPRIPRTDHRGHFLRGATLQKLEIRDPPRKQYRSVARPATTAFDPPCFPGAKAVHQIYLANQAHPAFYPPPFRRRKNKLLSQIALPFSVPDIVTTSAVLGRGLLDGMDSDRDGFSAPLSDGTDGTDAADMVSAPYPQRMLSLMLAQPACARLLHFNVCISNELSSSSFASINTENLEPTTPGAESYLGKSPIATILSTPLPQPPKQFPMAPSLCLNEESVDHQGSTRSVCSGRSLEPNLFRSASVVSDSDAPTPLSGEISQLFRPLPAPNVLPLRLGGVLLPGDAVLAVHPKTRRVSSCVWYSNRCVLFPDGTQSHSHPLYRDATQREAAYSAARSVRHEEITDPFVLAGLIFSALGNEISCSPRTRDYDIISLSELVLSPVKHLLSADEIKRMGESLVLALSAVKVSM</sequence>
<comment type="caution">
    <text evidence="1">The sequence shown here is derived from an EMBL/GenBank/DDBJ whole genome shotgun (WGS) entry which is preliminary data.</text>
</comment>
<accession>D3KHB2</accession>
<dbReference type="AlphaFoldDB" id="D3KHB2"/>
<name>D3KHB2_GIAIC</name>
<proteinExistence type="predicted"/>
<dbReference type="OMA" id="RTDHRGH"/>